<dbReference type="InterPro" id="IPR008705">
    <property type="entry name" value="Nanos/Xcar2"/>
</dbReference>
<protein>
    <recommendedName>
        <fullName evidence="9">Nanos-type domain-containing protein</fullName>
    </recommendedName>
</protein>
<dbReference type="InterPro" id="IPR038129">
    <property type="entry name" value="Nanos_sf"/>
</dbReference>
<dbReference type="KEGG" id="api:103310349"/>
<accession>A0A8R2JMF5</accession>
<evidence type="ECO:0000313" key="10">
    <source>
        <dbReference type="EnsemblMetazoa" id="XP_029342109.1"/>
    </source>
</evidence>
<proteinExistence type="inferred from homology"/>
<evidence type="ECO:0000256" key="7">
    <source>
        <dbReference type="ARBA" id="ARBA00022884"/>
    </source>
</evidence>
<feature type="domain" description="Nanos-type" evidence="9">
    <location>
        <begin position="172"/>
        <end position="225"/>
    </location>
</feature>
<comment type="similarity">
    <text evidence="8">Belongs to the nanos family.</text>
</comment>
<evidence type="ECO:0000313" key="11">
    <source>
        <dbReference type="Proteomes" id="UP000007819"/>
    </source>
</evidence>
<name>A0A8R2JMF5_ACYPI</name>
<keyword evidence="5" id="KW-0862">Zinc</keyword>
<dbReference type="GO" id="GO:0006417">
    <property type="term" value="P:regulation of translation"/>
    <property type="evidence" value="ECO:0007669"/>
    <property type="project" value="UniProtKB-UniRule"/>
</dbReference>
<dbReference type="InterPro" id="IPR024161">
    <property type="entry name" value="Znf_nanos-typ"/>
</dbReference>
<dbReference type="Pfam" id="PF05741">
    <property type="entry name" value="zf-nanos"/>
    <property type="match status" value="1"/>
</dbReference>
<evidence type="ECO:0000256" key="3">
    <source>
        <dbReference type="ARBA" id="ARBA00022723"/>
    </source>
</evidence>
<organism evidence="10 11">
    <name type="scientific">Acyrthosiphon pisum</name>
    <name type="common">Pea aphid</name>
    <dbReference type="NCBI Taxonomy" id="7029"/>
    <lineage>
        <taxon>Eukaryota</taxon>
        <taxon>Metazoa</taxon>
        <taxon>Ecdysozoa</taxon>
        <taxon>Arthropoda</taxon>
        <taxon>Hexapoda</taxon>
        <taxon>Insecta</taxon>
        <taxon>Pterygota</taxon>
        <taxon>Neoptera</taxon>
        <taxon>Paraneoptera</taxon>
        <taxon>Hemiptera</taxon>
        <taxon>Sternorrhyncha</taxon>
        <taxon>Aphidomorpha</taxon>
        <taxon>Aphidoidea</taxon>
        <taxon>Aphididae</taxon>
        <taxon>Macrosiphini</taxon>
        <taxon>Acyrthosiphon</taxon>
    </lineage>
</organism>
<dbReference type="OrthoDB" id="5864971at2759"/>
<sequence length="231" mass="26300">MCPHNKVSRCINQNNQRSLTWNISLTDDQDKVSENFLRMYNEPTTVAEKFGSAILTVPENIRKQADELFKPSEINPNEIFDWVNTKVSWILPSCYQQYLKSIPANQSVGWTQVTVQSSPSDCGRSVSSAEFVQYNATADGRSSSPTSVRWPSRLFYCVNADSNTINKLVEHYCTFCYKNHEPPEVYGGHLVRDDTRTTCPKLRALRCKHCSGTGDNAHTIKYCPFLYSNYS</sequence>
<keyword evidence="6 8" id="KW-0810">Translation regulation</keyword>
<dbReference type="RefSeq" id="XP_029342109.1">
    <property type="nucleotide sequence ID" value="XM_029486249.1"/>
</dbReference>
<keyword evidence="2" id="KW-0963">Cytoplasm</keyword>
<dbReference type="EnsemblMetazoa" id="XM_029486249.1">
    <property type="protein sequence ID" value="XP_029342109.1"/>
    <property type="gene ID" value="LOC103310349"/>
</dbReference>
<dbReference type="PANTHER" id="PTHR12887">
    <property type="entry name" value="NANOS PROTEIN"/>
    <property type="match status" value="1"/>
</dbReference>
<evidence type="ECO:0000256" key="6">
    <source>
        <dbReference type="ARBA" id="ARBA00022845"/>
    </source>
</evidence>
<dbReference type="GO" id="GO:0003723">
    <property type="term" value="F:RNA binding"/>
    <property type="evidence" value="ECO:0007669"/>
    <property type="project" value="UniProtKB-UniRule"/>
</dbReference>
<dbReference type="PROSITE" id="PS51522">
    <property type="entry name" value="ZF_NANOS"/>
    <property type="match status" value="1"/>
</dbReference>
<reference evidence="11" key="1">
    <citation type="submission" date="2010-06" db="EMBL/GenBank/DDBJ databases">
        <authorList>
            <person name="Jiang H."/>
            <person name="Abraham K."/>
            <person name="Ali S."/>
            <person name="Alsbrooks S.L."/>
            <person name="Anim B.N."/>
            <person name="Anosike U.S."/>
            <person name="Attaway T."/>
            <person name="Bandaranaike D.P."/>
            <person name="Battles P.K."/>
            <person name="Bell S.N."/>
            <person name="Bell A.V."/>
            <person name="Beltran B."/>
            <person name="Bickham C."/>
            <person name="Bustamante Y."/>
            <person name="Caleb T."/>
            <person name="Canada A."/>
            <person name="Cardenas V."/>
            <person name="Carter K."/>
            <person name="Chacko J."/>
            <person name="Chandrabose M.N."/>
            <person name="Chavez D."/>
            <person name="Chavez A."/>
            <person name="Chen L."/>
            <person name="Chu H.-S."/>
            <person name="Claassen K.J."/>
            <person name="Cockrell R."/>
            <person name="Collins M."/>
            <person name="Cooper J.A."/>
            <person name="Cree A."/>
            <person name="Curry S.M."/>
            <person name="Da Y."/>
            <person name="Dao M.D."/>
            <person name="Das B."/>
            <person name="Davila M.-L."/>
            <person name="Davy-Carroll L."/>
            <person name="Denson S."/>
            <person name="Dinh H."/>
            <person name="Ebong V.E."/>
            <person name="Edwards J.R."/>
            <person name="Egan A."/>
            <person name="El-Daye J."/>
            <person name="Escobedo L."/>
            <person name="Fernandez S."/>
            <person name="Fernando P.R."/>
            <person name="Flagg N."/>
            <person name="Forbes L.D."/>
            <person name="Fowler R.G."/>
            <person name="Fu Q."/>
            <person name="Gabisi R.A."/>
            <person name="Ganer J."/>
            <person name="Garbino Pronczuk A."/>
            <person name="Garcia R.M."/>
            <person name="Garner T."/>
            <person name="Garrett T.E."/>
            <person name="Gonzalez D.A."/>
            <person name="Hamid H."/>
            <person name="Hawkins E.S."/>
            <person name="Hirani K."/>
            <person name="Hogues M.E."/>
            <person name="Hollins B."/>
            <person name="Hsiao C.-H."/>
            <person name="Jabil R."/>
            <person name="James M.L."/>
            <person name="Jhangiani S.N."/>
            <person name="Johnson B."/>
            <person name="Johnson Q."/>
            <person name="Joshi V."/>
            <person name="Kalu J.B."/>
            <person name="Kam C."/>
            <person name="Kashfia A."/>
            <person name="Keebler J."/>
            <person name="Kisamo H."/>
            <person name="Kovar C.L."/>
            <person name="Lago L.A."/>
            <person name="Lai C.-Y."/>
            <person name="Laidlaw J."/>
            <person name="Lara F."/>
            <person name="Le T.-K."/>
            <person name="Lee S.L."/>
            <person name="Legall F.H."/>
            <person name="Lemon S.J."/>
            <person name="Lewis L.R."/>
            <person name="Li B."/>
            <person name="Liu Y."/>
            <person name="Liu Y.-S."/>
            <person name="Lopez J."/>
            <person name="Lozado R.J."/>
            <person name="Lu J."/>
            <person name="Madu R.C."/>
            <person name="Maheshwari M."/>
            <person name="Maheshwari R."/>
            <person name="Malloy K."/>
            <person name="Martinez E."/>
            <person name="Mathew T."/>
            <person name="Mercado I.C."/>
            <person name="Mercado C."/>
            <person name="Meyer B."/>
            <person name="Montgomery K."/>
            <person name="Morgan M.B."/>
            <person name="Munidasa M."/>
            <person name="Nazareth L.V."/>
            <person name="Nelson J."/>
            <person name="Ng B.M."/>
            <person name="Nguyen N.B."/>
            <person name="Nguyen P.Q."/>
            <person name="Nguyen T."/>
            <person name="Obregon M."/>
            <person name="Okwuonu G.O."/>
            <person name="Onwere C.G."/>
            <person name="Orozco G."/>
            <person name="Parra A."/>
            <person name="Patel S."/>
            <person name="Patil S."/>
            <person name="Perez A."/>
            <person name="Perez Y."/>
            <person name="Pham C."/>
            <person name="Primus E.L."/>
            <person name="Pu L.-L."/>
            <person name="Puazo M."/>
            <person name="Qin X."/>
            <person name="Quiroz J.B."/>
            <person name="Reese J."/>
            <person name="Richards S."/>
            <person name="Rives C.M."/>
            <person name="Robberts R."/>
            <person name="Ruiz S.J."/>
            <person name="Ruiz M.J."/>
            <person name="Santibanez J."/>
            <person name="Schneider B.W."/>
            <person name="Sisson I."/>
            <person name="Smith M."/>
            <person name="Sodergren E."/>
            <person name="Song X.-Z."/>
            <person name="Song B.B."/>
            <person name="Summersgill H."/>
            <person name="Thelus R."/>
            <person name="Thornton R.D."/>
            <person name="Trejos Z.Y."/>
            <person name="Usmani K."/>
            <person name="Vattathil S."/>
            <person name="Villasana D."/>
            <person name="Walker D.L."/>
            <person name="Wang S."/>
            <person name="Wang K."/>
            <person name="White C.S."/>
            <person name="Williams A.C."/>
            <person name="Williamson J."/>
            <person name="Wilson K."/>
            <person name="Woghiren I.O."/>
            <person name="Woodworth J.R."/>
            <person name="Worley K.C."/>
            <person name="Wright R.A."/>
            <person name="Wu W."/>
            <person name="Young L."/>
            <person name="Zhang L."/>
            <person name="Zhang J."/>
            <person name="Zhu Y."/>
            <person name="Muzny D.M."/>
            <person name="Weinstock G."/>
            <person name="Gibbs R.A."/>
        </authorList>
    </citation>
    <scope>NUCLEOTIDE SEQUENCE [LARGE SCALE GENOMIC DNA]</scope>
    <source>
        <strain evidence="11">LSR1</strain>
    </source>
</reference>
<dbReference type="AlphaFoldDB" id="A0A8R2JMF5"/>
<dbReference type="GO" id="GO:0005737">
    <property type="term" value="C:cytoplasm"/>
    <property type="evidence" value="ECO:0007669"/>
    <property type="project" value="UniProtKB-SubCell"/>
</dbReference>
<dbReference type="GO" id="GO:0008270">
    <property type="term" value="F:zinc ion binding"/>
    <property type="evidence" value="ECO:0007669"/>
    <property type="project" value="UniProtKB-KW"/>
</dbReference>
<evidence type="ECO:0000256" key="2">
    <source>
        <dbReference type="ARBA" id="ARBA00022490"/>
    </source>
</evidence>
<evidence type="ECO:0000256" key="1">
    <source>
        <dbReference type="ARBA" id="ARBA00004496"/>
    </source>
</evidence>
<dbReference type="GeneID" id="103310349"/>
<evidence type="ECO:0000256" key="5">
    <source>
        <dbReference type="ARBA" id="ARBA00022833"/>
    </source>
</evidence>
<reference evidence="10" key="2">
    <citation type="submission" date="2022-06" db="UniProtKB">
        <authorList>
            <consortium name="EnsemblMetazoa"/>
        </authorList>
    </citation>
    <scope>IDENTIFICATION</scope>
</reference>
<keyword evidence="7 8" id="KW-0694">RNA-binding</keyword>
<evidence type="ECO:0000259" key="9">
    <source>
        <dbReference type="PROSITE" id="PS51522"/>
    </source>
</evidence>
<dbReference type="Gene3D" id="4.10.60.30">
    <property type="entry name" value="Nanos, RNA-binding domain"/>
    <property type="match status" value="1"/>
</dbReference>
<keyword evidence="11" id="KW-1185">Reference proteome</keyword>
<dbReference type="Proteomes" id="UP000007819">
    <property type="component" value="Chromosome A1"/>
</dbReference>
<keyword evidence="4 8" id="KW-0863">Zinc-finger</keyword>
<evidence type="ECO:0000256" key="8">
    <source>
        <dbReference type="PROSITE-ProRule" id="PRU00855"/>
    </source>
</evidence>
<keyword evidence="3" id="KW-0479">Metal-binding</keyword>
<evidence type="ECO:0000256" key="4">
    <source>
        <dbReference type="ARBA" id="ARBA00022771"/>
    </source>
</evidence>
<comment type="subcellular location">
    <subcellularLocation>
        <location evidence="1">Cytoplasm</location>
    </subcellularLocation>
</comment>